<gene>
    <name evidence="1" type="ORF">SARC_14528</name>
</gene>
<protein>
    <submittedName>
        <fullName evidence="1">Uncharacterized protein</fullName>
    </submittedName>
</protein>
<accession>A0A0L0F859</accession>
<dbReference type="Proteomes" id="UP000054560">
    <property type="component" value="Unassembled WGS sequence"/>
</dbReference>
<reference evidence="1 2" key="1">
    <citation type="submission" date="2011-02" db="EMBL/GenBank/DDBJ databases">
        <title>The Genome Sequence of Sphaeroforma arctica JP610.</title>
        <authorList>
            <consortium name="The Broad Institute Genome Sequencing Platform"/>
            <person name="Russ C."/>
            <person name="Cuomo C."/>
            <person name="Young S.K."/>
            <person name="Zeng Q."/>
            <person name="Gargeya S."/>
            <person name="Alvarado L."/>
            <person name="Berlin A."/>
            <person name="Chapman S.B."/>
            <person name="Chen Z."/>
            <person name="Freedman E."/>
            <person name="Gellesch M."/>
            <person name="Goldberg J."/>
            <person name="Griggs A."/>
            <person name="Gujja S."/>
            <person name="Heilman E."/>
            <person name="Heiman D."/>
            <person name="Howarth C."/>
            <person name="Mehta T."/>
            <person name="Neiman D."/>
            <person name="Pearson M."/>
            <person name="Roberts A."/>
            <person name="Saif S."/>
            <person name="Shea T."/>
            <person name="Shenoy N."/>
            <person name="Sisk P."/>
            <person name="Stolte C."/>
            <person name="Sykes S."/>
            <person name="White J."/>
            <person name="Yandava C."/>
            <person name="Burger G."/>
            <person name="Gray M.W."/>
            <person name="Holland P.W.H."/>
            <person name="King N."/>
            <person name="Lang F.B.F."/>
            <person name="Roger A.J."/>
            <person name="Ruiz-Trillo I."/>
            <person name="Haas B."/>
            <person name="Nusbaum C."/>
            <person name="Birren B."/>
        </authorList>
    </citation>
    <scope>NUCLEOTIDE SEQUENCE [LARGE SCALE GENOMIC DNA]</scope>
    <source>
        <strain evidence="1 2">JP610</strain>
    </source>
</reference>
<evidence type="ECO:0000313" key="2">
    <source>
        <dbReference type="Proteomes" id="UP000054560"/>
    </source>
</evidence>
<proteinExistence type="predicted"/>
<sequence length="86" mass="9619">MSLAFSTSGTWTELSVIMIFRSSLFTHFTKEISINLRTSSIVDFPLPSSPVKTTKGSASPISIKRTSAKIPYFVAFKLKKTRFQVK</sequence>
<organism evidence="1 2">
    <name type="scientific">Sphaeroforma arctica JP610</name>
    <dbReference type="NCBI Taxonomy" id="667725"/>
    <lineage>
        <taxon>Eukaryota</taxon>
        <taxon>Ichthyosporea</taxon>
        <taxon>Ichthyophonida</taxon>
        <taxon>Sphaeroforma</taxon>
    </lineage>
</organism>
<name>A0A0L0F859_9EUKA</name>
<dbReference type="RefSeq" id="XP_014146814.1">
    <property type="nucleotide sequence ID" value="XM_014291339.1"/>
</dbReference>
<dbReference type="EMBL" id="KQ246332">
    <property type="protein sequence ID" value="KNC72912.1"/>
    <property type="molecule type" value="Genomic_DNA"/>
</dbReference>
<dbReference type="GeneID" id="25915032"/>
<dbReference type="AlphaFoldDB" id="A0A0L0F859"/>
<keyword evidence="2" id="KW-1185">Reference proteome</keyword>
<evidence type="ECO:0000313" key="1">
    <source>
        <dbReference type="EMBL" id="KNC72912.1"/>
    </source>
</evidence>